<proteinExistence type="predicted"/>
<reference evidence="1 2" key="1">
    <citation type="submission" date="2016-02" db="EMBL/GenBank/DDBJ databases">
        <title>Genome sequence of Tissierella creatinophila DSM 6911.</title>
        <authorList>
            <person name="Poehlein A."/>
            <person name="Daniel R."/>
        </authorList>
    </citation>
    <scope>NUCLEOTIDE SEQUENCE [LARGE SCALE GENOMIC DNA]</scope>
    <source>
        <strain evidence="1 2">DSM 6911</strain>
    </source>
</reference>
<dbReference type="EMBL" id="LTDM01000005">
    <property type="protein sequence ID" value="OLS03561.1"/>
    <property type="molecule type" value="Genomic_DNA"/>
</dbReference>
<name>A0A1U7M8F8_TISCR</name>
<protein>
    <submittedName>
        <fullName evidence="1">Uncharacterized protein</fullName>
    </submittedName>
</protein>
<dbReference type="Proteomes" id="UP000186112">
    <property type="component" value="Unassembled WGS sequence"/>
</dbReference>
<sequence length="229" mass="26356">MSKLFMYGTSLEGIEQLMVMVPNFQPRRSGIVINNYFNCEGGAKDCNCNLININNGWNECGYIGSDLKINVDRCRYKDLVRECFAKINNYYVQERLKSLVSKFKGEIFLNHNHKERFYNFLQKKSLDINDISLGYITILFLLTADESLWKSSEDIVSQGKIDLKQICLKEIDTEAYALYQTAKTISTGKECIKINELADEELIDDMTFKAIINSALINRYGAEIFLITK</sequence>
<gene>
    <name evidence="1" type="ORF">TICRE_04180</name>
</gene>
<evidence type="ECO:0000313" key="2">
    <source>
        <dbReference type="Proteomes" id="UP000186112"/>
    </source>
</evidence>
<dbReference type="OrthoDB" id="9816054at2"/>
<dbReference type="AlphaFoldDB" id="A0A1U7M8F8"/>
<organism evidence="1 2">
    <name type="scientific">Tissierella creatinophila DSM 6911</name>
    <dbReference type="NCBI Taxonomy" id="1123403"/>
    <lineage>
        <taxon>Bacteria</taxon>
        <taxon>Bacillati</taxon>
        <taxon>Bacillota</taxon>
        <taxon>Tissierellia</taxon>
        <taxon>Tissierellales</taxon>
        <taxon>Tissierellaceae</taxon>
        <taxon>Tissierella</taxon>
    </lineage>
</organism>
<evidence type="ECO:0000313" key="1">
    <source>
        <dbReference type="EMBL" id="OLS03561.1"/>
    </source>
</evidence>
<keyword evidence="2" id="KW-1185">Reference proteome</keyword>
<dbReference type="RefSeq" id="WP_075724638.1">
    <property type="nucleotide sequence ID" value="NZ_LTDM01000005.1"/>
</dbReference>
<accession>A0A1U7M8F8</accession>
<comment type="caution">
    <text evidence="1">The sequence shown here is derived from an EMBL/GenBank/DDBJ whole genome shotgun (WGS) entry which is preliminary data.</text>
</comment>